<evidence type="ECO:0000256" key="1">
    <source>
        <dbReference type="SAM" id="Phobius"/>
    </source>
</evidence>
<feature type="transmembrane region" description="Helical" evidence="1">
    <location>
        <begin position="12"/>
        <end position="30"/>
    </location>
</feature>
<comment type="caution">
    <text evidence="2">The sequence shown here is derived from an EMBL/GenBank/DDBJ whole genome shotgun (WGS) entry which is preliminary data.</text>
</comment>
<reference evidence="3" key="1">
    <citation type="submission" date="2017-09" db="EMBL/GenBank/DDBJ databases">
        <title>Depth-based differentiation of microbial function through sediment-hosted aquifers and enrichment of novel symbionts in the deep terrestrial subsurface.</title>
        <authorList>
            <person name="Probst A.J."/>
            <person name="Ladd B."/>
            <person name="Jarett J.K."/>
            <person name="Geller-Mcgrath D.E."/>
            <person name="Sieber C.M.K."/>
            <person name="Emerson J.B."/>
            <person name="Anantharaman K."/>
            <person name="Thomas B.C."/>
            <person name="Malmstrom R."/>
            <person name="Stieglmeier M."/>
            <person name="Klingl A."/>
            <person name="Woyke T."/>
            <person name="Ryan C.M."/>
            <person name="Banfield J.F."/>
        </authorList>
    </citation>
    <scope>NUCLEOTIDE SEQUENCE [LARGE SCALE GENOMIC DNA]</scope>
</reference>
<organism evidence="2 3">
    <name type="scientific">Candidatus Kaiserbacteria bacterium CG_4_8_14_3_um_filter_38_9</name>
    <dbReference type="NCBI Taxonomy" id="1974599"/>
    <lineage>
        <taxon>Bacteria</taxon>
        <taxon>Candidatus Kaiseribacteriota</taxon>
    </lineage>
</organism>
<dbReference type="Proteomes" id="UP000230837">
    <property type="component" value="Unassembled WGS sequence"/>
</dbReference>
<evidence type="ECO:0000313" key="3">
    <source>
        <dbReference type="Proteomes" id="UP000230837"/>
    </source>
</evidence>
<evidence type="ECO:0000313" key="2">
    <source>
        <dbReference type="EMBL" id="PIW97091.1"/>
    </source>
</evidence>
<sequence>MILQFSAYHKILRISSAVCAIVLLFQAGLVSHTTALLATNTQLYLANAVGVTVGVAPTEINQITAELTKKTTELKQREELLHQREIDVGLGSNTSDLQDRSTFILGSVLFILLVLIVLNYVLDFVRSKRLLVTKYVTNKSQNI</sequence>
<gene>
    <name evidence="2" type="ORF">COZ82_01470</name>
</gene>
<dbReference type="AlphaFoldDB" id="A0A2M7IP54"/>
<dbReference type="EMBL" id="PFHR01000081">
    <property type="protein sequence ID" value="PIW97091.1"/>
    <property type="molecule type" value="Genomic_DNA"/>
</dbReference>
<name>A0A2M7IP54_9BACT</name>
<protein>
    <submittedName>
        <fullName evidence="2">Uncharacterized protein</fullName>
    </submittedName>
</protein>
<keyword evidence="1" id="KW-0812">Transmembrane</keyword>
<accession>A0A2M7IP54</accession>
<proteinExistence type="predicted"/>
<keyword evidence="1" id="KW-1133">Transmembrane helix</keyword>
<keyword evidence="1" id="KW-0472">Membrane</keyword>
<feature type="transmembrane region" description="Helical" evidence="1">
    <location>
        <begin position="103"/>
        <end position="122"/>
    </location>
</feature>